<comment type="subunit">
    <text evidence="3">Homotrimer.</text>
</comment>
<name>A0A096B8R4_9BURK</name>
<evidence type="ECO:0000256" key="9">
    <source>
        <dbReference type="ARBA" id="ARBA00023277"/>
    </source>
</evidence>
<keyword evidence="7" id="KW-0378">Hydrolase</keyword>
<dbReference type="InterPro" id="IPR023214">
    <property type="entry name" value="HAD_sf"/>
</dbReference>
<comment type="caution">
    <text evidence="11">The sequence shown here is derived from an EMBL/GenBank/DDBJ whole genome shotgun (WGS) entry which is preliminary data.</text>
</comment>
<dbReference type="SFLD" id="SFLDS00003">
    <property type="entry name" value="Haloacid_Dehalogenase"/>
    <property type="match status" value="1"/>
</dbReference>
<dbReference type="InterPro" id="IPR006439">
    <property type="entry name" value="HAD-SF_hydro_IA"/>
</dbReference>
<dbReference type="EMBL" id="JRNI01000037">
    <property type="protein sequence ID" value="KGF29604.1"/>
    <property type="molecule type" value="Genomic_DNA"/>
</dbReference>
<evidence type="ECO:0000313" key="12">
    <source>
        <dbReference type="Proteomes" id="UP000029629"/>
    </source>
</evidence>
<evidence type="ECO:0000256" key="1">
    <source>
        <dbReference type="ARBA" id="ARBA00000830"/>
    </source>
</evidence>
<organism evidence="11 12">
    <name type="scientific">Oligella urethralis DNF00040</name>
    <dbReference type="NCBI Taxonomy" id="1401065"/>
    <lineage>
        <taxon>Bacteria</taxon>
        <taxon>Pseudomonadati</taxon>
        <taxon>Pseudomonadota</taxon>
        <taxon>Betaproteobacteria</taxon>
        <taxon>Burkholderiales</taxon>
        <taxon>Alcaligenaceae</taxon>
        <taxon>Oligella</taxon>
    </lineage>
</organism>
<dbReference type="SFLD" id="SFLDG01129">
    <property type="entry name" value="C1.5:_HAD__Beta-PGM__Phosphata"/>
    <property type="match status" value="1"/>
</dbReference>
<dbReference type="Gene3D" id="1.10.150.240">
    <property type="entry name" value="Putative phosphatase, domain 2"/>
    <property type="match status" value="1"/>
</dbReference>
<evidence type="ECO:0000256" key="5">
    <source>
        <dbReference type="ARBA" id="ARBA00022567"/>
    </source>
</evidence>
<dbReference type="PANTHER" id="PTHR43434">
    <property type="entry name" value="PHOSPHOGLYCOLATE PHOSPHATASE"/>
    <property type="match status" value="1"/>
</dbReference>
<reference evidence="11 12" key="1">
    <citation type="submission" date="2014-07" db="EMBL/GenBank/DDBJ databases">
        <authorList>
            <person name="McCorrison J."/>
            <person name="Sanka R."/>
            <person name="Torralba M."/>
            <person name="Gillis M."/>
            <person name="Haft D.H."/>
            <person name="Methe B."/>
            <person name="Sutton G."/>
            <person name="Nelson K.E."/>
        </authorList>
    </citation>
    <scope>NUCLEOTIDE SEQUENCE [LARGE SCALE GENOMIC DNA]</scope>
    <source>
        <strain evidence="11 12">DNF00040</strain>
    </source>
</reference>
<dbReference type="GO" id="GO:0005829">
    <property type="term" value="C:cytosol"/>
    <property type="evidence" value="ECO:0007669"/>
    <property type="project" value="TreeGrafter"/>
</dbReference>
<dbReference type="Proteomes" id="UP000029629">
    <property type="component" value="Unassembled WGS sequence"/>
</dbReference>
<dbReference type="NCBIfam" id="TIGR01509">
    <property type="entry name" value="HAD-SF-IA-v3"/>
    <property type="match status" value="1"/>
</dbReference>
<proteinExistence type="predicted"/>
<dbReference type="GO" id="GO:0006281">
    <property type="term" value="P:DNA repair"/>
    <property type="evidence" value="ECO:0007669"/>
    <property type="project" value="TreeGrafter"/>
</dbReference>
<evidence type="ECO:0000256" key="8">
    <source>
        <dbReference type="ARBA" id="ARBA00022842"/>
    </source>
</evidence>
<sequence>MIDTVLFDLDGTLVDSAPGLALAANLQRQKCQLPDLPYERLRVVASQGTRGLLKVALELNQEDLVYPYFRDRFLEDYRDCMLDNSHLFPQISELLDTIESRHLLWGIVTNKSEALTLPLLDYLKLSARSSVNVCGDTTPYIKPHPGGLIYATEKIGKTPNQCVYIGDDERDIIAGKEAGMKTIALSYGYSLDKQGAIATQADAIAHHPADIATILFGDADTKGMINA</sequence>
<keyword evidence="12" id="KW-1185">Reference proteome</keyword>
<dbReference type="AlphaFoldDB" id="A0A096B8R4"/>
<dbReference type="GeneID" id="93427770"/>
<dbReference type="PANTHER" id="PTHR43434:SF23">
    <property type="entry name" value="PHOSPHOGLYCOLATE PHOSPHATASE"/>
    <property type="match status" value="1"/>
</dbReference>
<dbReference type="GO" id="GO:0019253">
    <property type="term" value="P:reductive pentose-phosphate cycle"/>
    <property type="evidence" value="ECO:0007669"/>
    <property type="project" value="UniProtKB-KW"/>
</dbReference>
<dbReference type="Gene3D" id="3.40.50.1000">
    <property type="entry name" value="HAD superfamily/HAD-like"/>
    <property type="match status" value="1"/>
</dbReference>
<comment type="function">
    <text evidence="10">Specifically catalyzes the dephosphorylation of 2-phosphoglycolate. Is involved in the dissimilation of the intracellular 2-phosphoglycolate formed during the DNA repair of 3'-phosphoglycolate ends, a major class of DNA lesions induced by oxidative stress.</text>
</comment>
<evidence type="ECO:0000256" key="4">
    <source>
        <dbReference type="ARBA" id="ARBA00013078"/>
    </source>
</evidence>
<evidence type="ECO:0000256" key="10">
    <source>
        <dbReference type="ARBA" id="ARBA00059247"/>
    </source>
</evidence>
<protein>
    <recommendedName>
        <fullName evidence="4">phosphoglycolate phosphatase</fullName>
        <ecNumber evidence="4">3.1.3.18</ecNumber>
    </recommendedName>
</protein>
<keyword evidence="6" id="KW-0479">Metal-binding</keyword>
<keyword evidence="9" id="KW-0119">Carbohydrate metabolism</keyword>
<dbReference type="FunFam" id="3.40.50.1000:FF:000022">
    <property type="entry name" value="Phosphoglycolate phosphatase"/>
    <property type="match status" value="1"/>
</dbReference>
<dbReference type="RefSeq" id="WP_018026143.1">
    <property type="nucleotide sequence ID" value="NZ_JRNI01000037.1"/>
</dbReference>
<dbReference type="eggNOG" id="COG0546">
    <property type="taxonomic scope" value="Bacteria"/>
</dbReference>
<evidence type="ECO:0000256" key="7">
    <source>
        <dbReference type="ARBA" id="ARBA00022801"/>
    </source>
</evidence>
<evidence type="ECO:0000256" key="2">
    <source>
        <dbReference type="ARBA" id="ARBA00004818"/>
    </source>
</evidence>
<evidence type="ECO:0000256" key="6">
    <source>
        <dbReference type="ARBA" id="ARBA00022723"/>
    </source>
</evidence>
<dbReference type="GO" id="GO:0008967">
    <property type="term" value="F:phosphoglycolate phosphatase activity"/>
    <property type="evidence" value="ECO:0007669"/>
    <property type="project" value="UniProtKB-EC"/>
</dbReference>
<dbReference type="GO" id="GO:0046872">
    <property type="term" value="F:metal ion binding"/>
    <property type="evidence" value="ECO:0007669"/>
    <property type="project" value="UniProtKB-KW"/>
</dbReference>
<dbReference type="InterPro" id="IPR023198">
    <property type="entry name" value="PGP-like_dom2"/>
</dbReference>
<evidence type="ECO:0000256" key="3">
    <source>
        <dbReference type="ARBA" id="ARBA00011233"/>
    </source>
</evidence>
<comment type="catalytic activity">
    <reaction evidence="1">
        <text>2-phosphoglycolate + H2O = glycolate + phosphate</text>
        <dbReference type="Rhea" id="RHEA:14369"/>
        <dbReference type="ChEBI" id="CHEBI:15377"/>
        <dbReference type="ChEBI" id="CHEBI:29805"/>
        <dbReference type="ChEBI" id="CHEBI:43474"/>
        <dbReference type="ChEBI" id="CHEBI:58033"/>
        <dbReference type="EC" id="3.1.3.18"/>
    </reaction>
</comment>
<dbReference type="Pfam" id="PF13419">
    <property type="entry name" value="HAD_2"/>
    <property type="match status" value="1"/>
</dbReference>
<dbReference type="SUPFAM" id="SSF56784">
    <property type="entry name" value="HAD-like"/>
    <property type="match status" value="1"/>
</dbReference>
<gene>
    <name evidence="11" type="ORF">HMPREF2130_08710</name>
</gene>
<keyword evidence="8" id="KW-0460">Magnesium</keyword>
<dbReference type="EC" id="3.1.3.18" evidence="4"/>
<comment type="pathway">
    <text evidence="2">Organic acid metabolism; glycolate biosynthesis; glycolate from 2-phosphoglycolate: step 1/1.</text>
</comment>
<accession>A0A096B8R4</accession>
<evidence type="ECO:0000313" key="11">
    <source>
        <dbReference type="EMBL" id="KGF29604.1"/>
    </source>
</evidence>
<keyword evidence="5" id="KW-0113">Calvin cycle</keyword>
<dbReference type="InterPro" id="IPR041492">
    <property type="entry name" value="HAD_2"/>
</dbReference>
<dbReference type="OrthoDB" id="9776368at2"/>
<dbReference type="InterPro" id="IPR036412">
    <property type="entry name" value="HAD-like_sf"/>
</dbReference>
<dbReference type="NCBIfam" id="TIGR01549">
    <property type="entry name" value="HAD-SF-IA-v1"/>
    <property type="match status" value="1"/>
</dbReference>
<dbReference type="InterPro" id="IPR050155">
    <property type="entry name" value="HAD-like_hydrolase_sf"/>
</dbReference>